<dbReference type="GeneTree" id="ENSGT00940000161627"/>
<protein>
    <submittedName>
        <fullName evidence="1">Uncharacterized protein</fullName>
    </submittedName>
</protein>
<dbReference type="PRINTS" id="PR02045">
    <property type="entry name" value="F138DOMAIN"/>
</dbReference>
<dbReference type="InParanoid" id="A0A5F8A2S2"/>
<organism evidence="1 2">
    <name type="scientific">Macaca mulatta</name>
    <name type="common">Rhesus macaque</name>
    <dbReference type="NCBI Taxonomy" id="9544"/>
    <lineage>
        <taxon>Eukaryota</taxon>
        <taxon>Metazoa</taxon>
        <taxon>Chordata</taxon>
        <taxon>Craniata</taxon>
        <taxon>Vertebrata</taxon>
        <taxon>Euteleostomi</taxon>
        <taxon>Mammalia</taxon>
        <taxon>Eutheria</taxon>
        <taxon>Euarchontoglires</taxon>
        <taxon>Primates</taxon>
        <taxon>Haplorrhini</taxon>
        <taxon>Catarrhini</taxon>
        <taxon>Cercopithecidae</taxon>
        <taxon>Cercopithecinae</taxon>
        <taxon>Macaca</taxon>
    </lineage>
</organism>
<sequence>MEARSVAQAGVQWCYLGSPQPPPPGFKPSSCLSLLSSWDYRCTPSHPANFLYIFFFLVETGFHRVSQDGLDLLTSGSAGLSLPKCWDYRCEPLRPAANIYKSSHLLRDSKSFFCGIETFSPYLLS</sequence>
<keyword evidence="2" id="KW-1185">Reference proteome</keyword>
<dbReference type="OMA" id="PAANIYK"/>
<reference evidence="2" key="1">
    <citation type="journal article" date="2007" name="Science">
        <title>Evolutionary and biomedical insights from the rhesus macaque genome.</title>
        <authorList>
            <person name="Gibbs R.A."/>
            <person name="Rogers J."/>
            <person name="Katze M.G."/>
            <person name="Bumgarner R."/>
            <person name="Weinstock G.M."/>
            <person name="Mardis E.R."/>
            <person name="Remington K.A."/>
            <person name="Strausberg R.L."/>
            <person name="Venter J.C."/>
            <person name="Wilson R.K."/>
            <person name="Batzer M.A."/>
            <person name="Bustamante C.D."/>
            <person name="Eichler E.E."/>
            <person name="Hahn M.W."/>
            <person name="Hardison R.C."/>
            <person name="Makova K.D."/>
            <person name="Miller W."/>
            <person name="Milosavljevic A."/>
            <person name="Palermo R.E."/>
            <person name="Siepel A."/>
            <person name="Sikela J.M."/>
            <person name="Attaway T."/>
            <person name="Bell S."/>
            <person name="Bernard K.E."/>
            <person name="Buhay C.J."/>
            <person name="Chandrabose M.N."/>
            <person name="Dao M."/>
            <person name="Davis C."/>
            <person name="Delehaunty K.D."/>
            <person name="Ding Y."/>
            <person name="Dinh H.H."/>
            <person name="Dugan-Rocha S."/>
            <person name="Fulton L.A."/>
            <person name="Gabisi R.A."/>
            <person name="Garner T.T."/>
            <person name="Godfrey J."/>
            <person name="Hawes A.C."/>
            <person name="Hernandez J."/>
            <person name="Hines S."/>
            <person name="Holder M."/>
            <person name="Hume J."/>
            <person name="Jhangiani S.N."/>
            <person name="Joshi V."/>
            <person name="Khan Z.M."/>
            <person name="Kirkness E.F."/>
            <person name="Cree A."/>
            <person name="Fowler R.G."/>
            <person name="Lee S."/>
            <person name="Lewis L.R."/>
            <person name="Li Z."/>
            <person name="Liu Y.-S."/>
            <person name="Moore S.M."/>
            <person name="Muzny D."/>
            <person name="Nazareth L.V."/>
            <person name="Ngo D.N."/>
            <person name="Okwuonu G.O."/>
            <person name="Pai G."/>
            <person name="Parker D."/>
            <person name="Paul H.A."/>
            <person name="Pfannkoch C."/>
            <person name="Pohl C.S."/>
            <person name="Rogers Y.-H.C."/>
            <person name="Ruiz S.J."/>
            <person name="Sabo A."/>
            <person name="Santibanez J."/>
            <person name="Schneider B.W."/>
            <person name="Smith S.M."/>
            <person name="Sodergren E."/>
            <person name="Svatek A.F."/>
            <person name="Utterback T.R."/>
            <person name="Vattathil S."/>
            <person name="Warren W."/>
            <person name="White C.S."/>
            <person name="Chinwalla A.T."/>
            <person name="Feng Y."/>
            <person name="Halpern A.L."/>
            <person name="Hillier L.W."/>
            <person name="Huang X."/>
            <person name="Minx P."/>
            <person name="Nelson J.O."/>
            <person name="Pepin K.H."/>
            <person name="Qin X."/>
            <person name="Sutton G.G."/>
            <person name="Venter E."/>
            <person name="Walenz B.P."/>
            <person name="Wallis J.W."/>
            <person name="Worley K.C."/>
            <person name="Yang S.-P."/>
            <person name="Jones S.M."/>
            <person name="Marra M.A."/>
            <person name="Rocchi M."/>
            <person name="Schein J.E."/>
            <person name="Baertsch R."/>
            <person name="Clarke L."/>
            <person name="Csuros M."/>
            <person name="Glasscock J."/>
            <person name="Harris R.A."/>
            <person name="Havlak P."/>
            <person name="Jackson A.R."/>
            <person name="Jiang H."/>
            <person name="Liu Y."/>
            <person name="Messina D.N."/>
            <person name="Shen Y."/>
            <person name="Song H.X.-Z."/>
            <person name="Wylie T."/>
            <person name="Zhang L."/>
            <person name="Birney E."/>
            <person name="Han K."/>
            <person name="Konkel M.K."/>
            <person name="Lee J."/>
            <person name="Smit A.F.A."/>
            <person name="Ullmer B."/>
            <person name="Wang H."/>
            <person name="Xing J."/>
            <person name="Burhans R."/>
            <person name="Cheng Z."/>
            <person name="Karro J.E."/>
            <person name="Ma J."/>
            <person name="Raney B."/>
            <person name="She X."/>
            <person name="Cox M.J."/>
            <person name="Demuth J.P."/>
            <person name="Dumas L.J."/>
            <person name="Han S.-G."/>
            <person name="Hopkins J."/>
            <person name="Karimpour-Fard A."/>
            <person name="Kim Y.H."/>
            <person name="Pollack J.R."/>
            <person name="Vinar T."/>
            <person name="Addo-Quaye C."/>
            <person name="Degenhardt J."/>
            <person name="Denby A."/>
            <person name="Hubisz M.J."/>
            <person name="Indap A."/>
            <person name="Kosiol C."/>
            <person name="Lahn B.T."/>
            <person name="Lawson H.A."/>
            <person name="Marklein A."/>
            <person name="Nielsen R."/>
            <person name="Vallender E.J."/>
            <person name="Clark A.G."/>
            <person name="Ferguson B."/>
            <person name="Hernandez R.D."/>
            <person name="Hirani K."/>
            <person name="Kehrer-Sawatzki H."/>
            <person name="Kolb J."/>
            <person name="Patil S."/>
            <person name="Pu L.-L."/>
            <person name="Ren Y."/>
            <person name="Smith D.G."/>
            <person name="Wheeler D.A."/>
            <person name="Schenck I."/>
            <person name="Ball E.V."/>
            <person name="Chen R."/>
            <person name="Cooper D.N."/>
            <person name="Giardine B."/>
            <person name="Hsu F."/>
            <person name="Kent W.J."/>
            <person name="Lesk A."/>
            <person name="Nelson D.L."/>
            <person name="O'brien W.E."/>
            <person name="Pruefer K."/>
            <person name="Stenson P.D."/>
            <person name="Wallace J.C."/>
            <person name="Ke H."/>
            <person name="Liu X.-M."/>
            <person name="Wang P."/>
            <person name="Xiang A.P."/>
            <person name="Yang F."/>
            <person name="Barber G.P."/>
            <person name="Haussler D."/>
            <person name="Karolchik D."/>
            <person name="Kern A.D."/>
            <person name="Kuhn R.M."/>
            <person name="Smith K.E."/>
            <person name="Zwieg A.S."/>
        </authorList>
    </citation>
    <scope>NUCLEOTIDE SEQUENCE [LARGE SCALE GENOMIC DNA]</scope>
    <source>
        <strain evidence="2">17573</strain>
    </source>
</reference>
<dbReference type="VEuPathDB" id="HostDB:ENSMMUG00000061953"/>
<evidence type="ECO:0000313" key="2">
    <source>
        <dbReference type="Proteomes" id="UP000006718"/>
    </source>
</evidence>
<dbReference type="PANTHER" id="PTHR46254">
    <property type="entry name" value="PROTEIN GVQW1-RELATED"/>
    <property type="match status" value="1"/>
</dbReference>
<dbReference type="Ensembl" id="ENSMMUT00000107470.1">
    <property type="protein sequence ID" value="ENSMMUP00000071228.1"/>
    <property type="gene ID" value="ENSMMUG00000061953.1"/>
</dbReference>
<evidence type="ECO:0000313" key="1">
    <source>
        <dbReference type="Ensembl" id="ENSMMUP00000071228.1"/>
    </source>
</evidence>
<proteinExistence type="predicted"/>
<reference evidence="1" key="2">
    <citation type="submission" date="2019-01" db="EMBL/GenBank/DDBJ databases">
        <authorList>
            <person name="Graves T."/>
            <person name="Eichler E.E."/>
            <person name="Wilson R.K."/>
        </authorList>
    </citation>
    <scope>NUCLEOTIDE SEQUENCE [LARGE SCALE GENOMIC DNA]</scope>
    <source>
        <strain evidence="1">17573</strain>
    </source>
</reference>
<reference evidence="1" key="3">
    <citation type="submission" date="2025-08" db="UniProtKB">
        <authorList>
            <consortium name="Ensembl"/>
        </authorList>
    </citation>
    <scope>IDENTIFICATION</scope>
    <source>
        <strain evidence="1">17573</strain>
    </source>
</reference>
<dbReference type="AlphaFoldDB" id="A0A5F8A2S2"/>
<reference evidence="1" key="4">
    <citation type="submission" date="2025-09" db="UniProtKB">
        <authorList>
            <consortium name="Ensembl"/>
        </authorList>
    </citation>
    <scope>IDENTIFICATION</scope>
    <source>
        <strain evidence="1">17573</strain>
    </source>
</reference>
<dbReference type="PANTHER" id="PTHR46254:SF13">
    <property type="entry name" value="SECRETED PROTEIN"/>
    <property type="match status" value="1"/>
</dbReference>
<name>A0A5F8A2S2_MACMU</name>
<dbReference type="Proteomes" id="UP000006718">
    <property type="component" value="Chromosome 11"/>
</dbReference>
<accession>A0A5F8A2S2</accession>